<accession>A0ABT2QLB8</accession>
<evidence type="ECO:0000313" key="3">
    <source>
        <dbReference type="Proteomes" id="UP001320972"/>
    </source>
</evidence>
<organism evidence="2 3">
    <name type="scientific">Natronoglomus mannanivorans</name>
    <dbReference type="NCBI Taxonomy" id="2979990"/>
    <lineage>
        <taxon>Archaea</taxon>
        <taxon>Methanobacteriati</taxon>
        <taxon>Methanobacteriota</taxon>
        <taxon>Stenosarchaea group</taxon>
        <taxon>Halobacteria</taxon>
        <taxon>Halobacteriales</taxon>
        <taxon>Natrialbaceae</taxon>
        <taxon>Natronoglomus</taxon>
    </lineage>
</organism>
<keyword evidence="1" id="KW-0472">Membrane</keyword>
<gene>
    <name evidence="2" type="ORF">OB955_23815</name>
</gene>
<dbReference type="EMBL" id="JAOPKB010000023">
    <property type="protein sequence ID" value="MCU4975715.1"/>
    <property type="molecule type" value="Genomic_DNA"/>
</dbReference>
<feature type="transmembrane region" description="Helical" evidence="1">
    <location>
        <begin position="40"/>
        <end position="60"/>
    </location>
</feature>
<comment type="caution">
    <text evidence="2">The sequence shown here is derived from an EMBL/GenBank/DDBJ whole genome shotgun (WGS) entry which is preliminary data.</text>
</comment>
<keyword evidence="1" id="KW-0812">Transmembrane</keyword>
<name>A0ABT2QLB8_9EURY</name>
<dbReference type="Proteomes" id="UP001320972">
    <property type="component" value="Unassembled WGS sequence"/>
</dbReference>
<dbReference type="RefSeq" id="WP_338009351.1">
    <property type="nucleotide sequence ID" value="NZ_JAOPKB010000023.1"/>
</dbReference>
<proteinExistence type="predicted"/>
<reference evidence="2 3" key="1">
    <citation type="submission" date="2022-09" db="EMBL/GenBank/DDBJ databases">
        <title>Enrichment on poylsaccharides allowed isolation of novel metabolic and taxonomic groups of Haloarchaea.</title>
        <authorList>
            <person name="Sorokin D.Y."/>
            <person name="Elcheninov A.G."/>
            <person name="Khizhniak T.V."/>
            <person name="Kolganova T.V."/>
            <person name="Kublanov I.V."/>
        </authorList>
    </citation>
    <scope>NUCLEOTIDE SEQUENCE [LARGE SCALE GENOMIC DNA]</scope>
    <source>
        <strain evidence="2 3">AArc-m2/3/4</strain>
    </source>
</reference>
<evidence type="ECO:0000313" key="2">
    <source>
        <dbReference type="EMBL" id="MCU4975715.1"/>
    </source>
</evidence>
<protein>
    <recommendedName>
        <fullName evidence="4">Glycine zipper family protein</fullName>
    </recommendedName>
</protein>
<evidence type="ECO:0008006" key="4">
    <source>
        <dbReference type="Google" id="ProtNLM"/>
    </source>
</evidence>
<keyword evidence="3" id="KW-1185">Reference proteome</keyword>
<sequence length="70" mass="7494">MVKFTEGLGSDELLAYCVAFGIIIGMMLGFFIGSIYSNGFIMAMGPTIGIFIGLAAWFILADQADYQASI</sequence>
<keyword evidence="1" id="KW-1133">Transmembrane helix</keyword>
<feature type="transmembrane region" description="Helical" evidence="1">
    <location>
        <begin position="13"/>
        <end position="33"/>
    </location>
</feature>
<evidence type="ECO:0000256" key="1">
    <source>
        <dbReference type="SAM" id="Phobius"/>
    </source>
</evidence>